<dbReference type="PANTHER" id="PTHR44757">
    <property type="entry name" value="DIGUANYLATE CYCLASE DGCP"/>
    <property type="match status" value="1"/>
</dbReference>
<dbReference type="InterPro" id="IPR000014">
    <property type="entry name" value="PAS"/>
</dbReference>
<dbReference type="PROSITE" id="PS50921">
    <property type="entry name" value="ANTAR"/>
    <property type="match status" value="1"/>
</dbReference>
<protein>
    <submittedName>
        <fullName evidence="3">PAS domain S-box protein</fullName>
    </submittedName>
</protein>
<dbReference type="Pfam" id="PF00989">
    <property type="entry name" value="PAS"/>
    <property type="match status" value="1"/>
</dbReference>
<evidence type="ECO:0000259" key="1">
    <source>
        <dbReference type="PROSITE" id="PS50112"/>
    </source>
</evidence>
<keyword evidence="4" id="KW-1185">Reference proteome</keyword>
<feature type="domain" description="PAS" evidence="1">
    <location>
        <begin position="111"/>
        <end position="181"/>
    </location>
</feature>
<feature type="domain" description="PAS" evidence="1">
    <location>
        <begin position="4"/>
        <end position="52"/>
    </location>
</feature>
<dbReference type="InterPro" id="IPR036388">
    <property type="entry name" value="WH-like_DNA-bd_sf"/>
</dbReference>
<dbReference type="InterPro" id="IPR035965">
    <property type="entry name" value="PAS-like_dom_sf"/>
</dbReference>
<reference evidence="3 4" key="1">
    <citation type="submission" date="2019-11" db="EMBL/GenBank/DDBJ databases">
        <title>Acidiferrimicrobium australis gen. nov., sp. nov., an acidophilic and obligately heterotrophic, member of the Actinobacteria that catalyses dissimilatory oxido- reduction of iron isolated from metal-rich acidic water in Chile.</title>
        <authorList>
            <person name="Gonzalez D."/>
            <person name="Huber K."/>
            <person name="Hedrich S."/>
            <person name="Rojas-Villalobos C."/>
            <person name="Quatrini R."/>
            <person name="Dinamarca M.A."/>
            <person name="Schwarz A."/>
            <person name="Canales C."/>
            <person name="Nancucheo I."/>
        </authorList>
    </citation>
    <scope>NUCLEOTIDE SEQUENCE [LARGE SCALE GENOMIC DNA]</scope>
    <source>
        <strain evidence="3 4">USS-CCA1</strain>
    </source>
</reference>
<dbReference type="SUPFAM" id="SSF52172">
    <property type="entry name" value="CheY-like"/>
    <property type="match status" value="1"/>
</dbReference>
<dbReference type="SUPFAM" id="SSF55785">
    <property type="entry name" value="PYP-like sensor domain (PAS domain)"/>
    <property type="match status" value="2"/>
</dbReference>
<dbReference type="SMART" id="SM01012">
    <property type="entry name" value="ANTAR"/>
    <property type="match status" value="1"/>
</dbReference>
<dbReference type="Gene3D" id="3.30.450.20">
    <property type="entry name" value="PAS domain"/>
    <property type="match status" value="2"/>
</dbReference>
<evidence type="ECO:0000313" key="3">
    <source>
        <dbReference type="EMBL" id="MST34110.1"/>
    </source>
</evidence>
<dbReference type="Pfam" id="PF03861">
    <property type="entry name" value="ANTAR"/>
    <property type="match status" value="1"/>
</dbReference>
<evidence type="ECO:0000313" key="4">
    <source>
        <dbReference type="Proteomes" id="UP000437736"/>
    </source>
</evidence>
<dbReference type="Pfam" id="PF13426">
    <property type="entry name" value="PAS_9"/>
    <property type="match status" value="1"/>
</dbReference>
<dbReference type="InterPro" id="IPR011006">
    <property type="entry name" value="CheY-like_superfamily"/>
</dbReference>
<dbReference type="Gene3D" id="1.10.10.10">
    <property type="entry name" value="Winged helix-like DNA-binding domain superfamily/Winged helix DNA-binding domain"/>
    <property type="match status" value="1"/>
</dbReference>
<sequence>LGAERLLTSVGHAVVVTDLAGAVQYWNPAAERLYGWAAADALGRRARDLLAPRLSRGTAEGILATLADGVAWTGTVQVQHSDGTLFPALVTSNGVFDDGRLVGVVGAAIGLHQALRPLLEDSPDAVLVVTPDGRVGFVSQAATRLFGWTGPELIGSDVLHLVHPGDRSDVSHRLAAADRGQHQAQCPAEWRVRGRCGWRWVEAVAGSLGDPSAHGVVLSLRDVTDRREDRERLARLSEQLQVALSSRVVIEQAKGFVAASRAVDLDEAFAVLRQYARSHNQTLHEVATAVVTRRLRP</sequence>
<feature type="domain" description="ANTAR" evidence="2">
    <location>
        <begin position="230"/>
        <end position="291"/>
    </location>
</feature>
<dbReference type="InterPro" id="IPR005561">
    <property type="entry name" value="ANTAR"/>
</dbReference>
<dbReference type="InterPro" id="IPR052155">
    <property type="entry name" value="Biofilm_reg_signaling"/>
</dbReference>
<dbReference type="SMART" id="SM00091">
    <property type="entry name" value="PAS"/>
    <property type="match status" value="2"/>
</dbReference>
<dbReference type="NCBIfam" id="TIGR00229">
    <property type="entry name" value="sensory_box"/>
    <property type="match status" value="2"/>
</dbReference>
<dbReference type="CDD" id="cd00130">
    <property type="entry name" value="PAS"/>
    <property type="match status" value="2"/>
</dbReference>
<dbReference type="PROSITE" id="PS50112">
    <property type="entry name" value="PAS"/>
    <property type="match status" value="2"/>
</dbReference>
<dbReference type="PANTHER" id="PTHR44757:SF2">
    <property type="entry name" value="BIOFILM ARCHITECTURE MAINTENANCE PROTEIN MBAA"/>
    <property type="match status" value="1"/>
</dbReference>
<dbReference type="Proteomes" id="UP000437736">
    <property type="component" value="Unassembled WGS sequence"/>
</dbReference>
<accession>A0ABW9QW67</accession>
<dbReference type="EMBL" id="WJHE01000854">
    <property type="protein sequence ID" value="MST34110.1"/>
    <property type="molecule type" value="Genomic_DNA"/>
</dbReference>
<evidence type="ECO:0000259" key="2">
    <source>
        <dbReference type="PROSITE" id="PS50921"/>
    </source>
</evidence>
<comment type="caution">
    <text evidence="3">The sequence shown here is derived from an EMBL/GenBank/DDBJ whole genome shotgun (WGS) entry which is preliminary data.</text>
</comment>
<organism evidence="3 4">
    <name type="scientific">Acidiferrimicrobium australe</name>
    <dbReference type="NCBI Taxonomy" id="2664430"/>
    <lineage>
        <taxon>Bacteria</taxon>
        <taxon>Bacillati</taxon>
        <taxon>Actinomycetota</taxon>
        <taxon>Acidimicrobiia</taxon>
        <taxon>Acidimicrobiales</taxon>
        <taxon>Acidimicrobiaceae</taxon>
        <taxon>Acidiferrimicrobium</taxon>
    </lineage>
</organism>
<gene>
    <name evidence="3" type="ORF">GHK86_15445</name>
</gene>
<proteinExistence type="predicted"/>
<name>A0ABW9QW67_9ACTN</name>
<feature type="non-terminal residue" evidence="3">
    <location>
        <position position="1"/>
    </location>
</feature>
<dbReference type="InterPro" id="IPR013767">
    <property type="entry name" value="PAS_fold"/>
</dbReference>